<evidence type="ECO:0000313" key="10">
    <source>
        <dbReference type="Proteomes" id="UP001279734"/>
    </source>
</evidence>
<evidence type="ECO:0000256" key="2">
    <source>
        <dbReference type="ARBA" id="ARBA00006213"/>
    </source>
</evidence>
<evidence type="ECO:0000256" key="7">
    <source>
        <dbReference type="RuleBase" id="RU368015"/>
    </source>
</evidence>
<dbReference type="PANTHER" id="PTHR31376:SF3">
    <property type="entry name" value="PURINE PERMEASE 4-RELATED"/>
    <property type="match status" value="1"/>
</dbReference>
<feature type="transmembrane region" description="Helical" evidence="7">
    <location>
        <begin position="349"/>
        <end position="367"/>
    </location>
</feature>
<feature type="transmembrane region" description="Helical" evidence="7">
    <location>
        <begin position="126"/>
        <end position="146"/>
    </location>
</feature>
<feature type="transmembrane region" description="Helical" evidence="7">
    <location>
        <begin position="313"/>
        <end position="337"/>
    </location>
</feature>
<dbReference type="PANTHER" id="PTHR31376">
    <property type="entry name" value="OS09G0467300 PROTEIN-RELATED"/>
    <property type="match status" value="1"/>
</dbReference>
<dbReference type="GO" id="GO:0016020">
    <property type="term" value="C:membrane"/>
    <property type="evidence" value="ECO:0007669"/>
    <property type="project" value="UniProtKB-SubCell"/>
</dbReference>
<dbReference type="GO" id="GO:0005345">
    <property type="term" value="F:purine nucleobase transmembrane transporter activity"/>
    <property type="evidence" value="ECO:0007669"/>
    <property type="project" value="UniProtKB-UniRule"/>
</dbReference>
<evidence type="ECO:0000256" key="1">
    <source>
        <dbReference type="ARBA" id="ARBA00004141"/>
    </source>
</evidence>
<dbReference type="GO" id="GO:0015211">
    <property type="term" value="F:purine nucleoside transmembrane transporter activity"/>
    <property type="evidence" value="ECO:0007669"/>
    <property type="project" value="UniProtKB-UniRule"/>
</dbReference>
<feature type="transmembrane region" description="Helical" evidence="7">
    <location>
        <begin position="288"/>
        <end position="306"/>
    </location>
</feature>
<sequence>MDTLIRSPPPQQPPPVHRPNDHSISSPDRTNEAASGGEVLLLHQPQKSSPNKRYLIVLAINYIFLFVGSVASSLLVKFYFNHKGSSRWVSTWIQCAGFPILLFPIFLPYLLRFTQRKPFSHLTPKLCLLSVIIGLFLGLNNLLFSWGTSYLPVSTSSLLLSTQLAFTLILSAAIVKQKITFMNLNCVILLTVSSILLALCESHDRPEGLTRGKYFAGYCCTIGAGLLFALYLPVMEKVYRDVYCYEMVMEMQLLMEMAATVLATIGMAVDGGLSEMKRESTSRFDLGPSWYCLTLLFNIVSWQMCFMGTAGMVFLTTSLTGGVCMTALMAMNVLGGVFVYKDNFGGEKAVSTVLCGWGFCSYVYGMYDKMKRDEEKVEISHGMEMTQIVMDNR</sequence>
<keyword evidence="6 7" id="KW-0472">Membrane</keyword>
<proteinExistence type="inferred from homology"/>
<protein>
    <recommendedName>
        <fullName evidence="7">Probable purine permease</fullName>
    </recommendedName>
</protein>
<accession>A0AAD3XD86</accession>
<comment type="caution">
    <text evidence="9">The sequence shown here is derived from an EMBL/GenBank/DDBJ whole genome shotgun (WGS) entry which is preliminary data.</text>
</comment>
<evidence type="ECO:0000256" key="5">
    <source>
        <dbReference type="ARBA" id="ARBA00022989"/>
    </source>
</evidence>
<comment type="subcellular location">
    <subcellularLocation>
        <location evidence="1 7">Membrane</location>
        <topology evidence="1 7">Multi-pass membrane protein</topology>
    </subcellularLocation>
</comment>
<feature type="transmembrane region" description="Helical" evidence="7">
    <location>
        <begin position="182"/>
        <end position="199"/>
    </location>
</feature>
<keyword evidence="4 7" id="KW-0812">Transmembrane</keyword>
<reference evidence="9" key="1">
    <citation type="submission" date="2023-05" db="EMBL/GenBank/DDBJ databases">
        <title>Nepenthes gracilis genome sequencing.</title>
        <authorList>
            <person name="Fukushima K."/>
        </authorList>
    </citation>
    <scope>NUCLEOTIDE SEQUENCE</scope>
    <source>
        <strain evidence="9">SING2019-196</strain>
    </source>
</reference>
<feature type="transmembrane region" description="Helical" evidence="7">
    <location>
        <begin position="54"/>
        <end position="79"/>
    </location>
</feature>
<keyword evidence="10" id="KW-1185">Reference proteome</keyword>
<evidence type="ECO:0000313" key="9">
    <source>
        <dbReference type="EMBL" id="GMH01392.1"/>
    </source>
</evidence>
<dbReference type="EMBL" id="BSYO01000003">
    <property type="protein sequence ID" value="GMH01392.1"/>
    <property type="molecule type" value="Genomic_DNA"/>
</dbReference>
<feature type="transmembrane region" description="Helical" evidence="7">
    <location>
        <begin position="253"/>
        <end position="273"/>
    </location>
</feature>
<dbReference type="Proteomes" id="UP001279734">
    <property type="component" value="Unassembled WGS sequence"/>
</dbReference>
<feature type="transmembrane region" description="Helical" evidence="7">
    <location>
        <begin position="91"/>
        <end position="114"/>
    </location>
</feature>
<gene>
    <name evidence="9" type="ORF">Nepgr_003231</name>
</gene>
<keyword evidence="5 7" id="KW-1133">Transmembrane helix</keyword>
<evidence type="ECO:0000256" key="8">
    <source>
        <dbReference type="SAM" id="MobiDB-lite"/>
    </source>
</evidence>
<feature type="region of interest" description="Disordered" evidence="8">
    <location>
        <begin position="1"/>
        <end position="32"/>
    </location>
</feature>
<comment type="similarity">
    <text evidence="2 7">Belongs to the purine permeases (TC 2.A.7.14) family.</text>
</comment>
<evidence type="ECO:0000256" key="4">
    <source>
        <dbReference type="ARBA" id="ARBA00022692"/>
    </source>
</evidence>
<dbReference type="SUPFAM" id="SSF103481">
    <property type="entry name" value="Multidrug resistance efflux transporter EmrE"/>
    <property type="match status" value="1"/>
</dbReference>
<feature type="transmembrane region" description="Helical" evidence="7">
    <location>
        <begin position="158"/>
        <end position="175"/>
    </location>
</feature>
<feature type="transmembrane region" description="Helical" evidence="7">
    <location>
        <begin position="214"/>
        <end position="232"/>
    </location>
</feature>
<name>A0AAD3XD86_NEPGR</name>
<evidence type="ECO:0000256" key="3">
    <source>
        <dbReference type="ARBA" id="ARBA00022448"/>
    </source>
</evidence>
<keyword evidence="3 7" id="KW-0813">Transport</keyword>
<dbReference type="Pfam" id="PF16913">
    <property type="entry name" value="PUNUT"/>
    <property type="match status" value="1"/>
</dbReference>
<dbReference type="InterPro" id="IPR030182">
    <property type="entry name" value="PUP_plant"/>
</dbReference>
<organism evidence="9 10">
    <name type="scientific">Nepenthes gracilis</name>
    <name type="common">Slender pitcher plant</name>
    <dbReference type="NCBI Taxonomy" id="150966"/>
    <lineage>
        <taxon>Eukaryota</taxon>
        <taxon>Viridiplantae</taxon>
        <taxon>Streptophyta</taxon>
        <taxon>Embryophyta</taxon>
        <taxon>Tracheophyta</taxon>
        <taxon>Spermatophyta</taxon>
        <taxon>Magnoliopsida</taxon>
        <taxon>eudicotyledons</taxon>
        <taxon>Gunneridae</taxon>
        <taxon>Pentapetalae</taxon>
        <taxon>Caryophyllales</taxon>
        <taxon>Nepenthaceae</taxon>
        <taxon>Nepenthes</taxon>
    </lineage>
</organism>
<dbReference type="InterPro" id="IPR037185">
    <property type="entry name" value="EmrE-like"/>
</dbReference>
<evidence type="ECO:0000256" key="6">
    <source>
        <dbReference type="ARBA" id="ARBA00023136"/>
    </source>
</evidence>
<dbReference type="AlphaFoldDB" id="A0AAD3XD86"/>
<feature type="compositionally biased region" description="Pro residues" evidence="8">
    <location>
        <begin position="7"/>
        <end position="17"/>
    </location>
</feature>